<dbReference type="EMBL" id="UINC01126103">
    <property type="protein sequence ID" value="SVD04370.1"/>
    <property type="molecule type" value="Genomic_DNA"/>
</dbReference>
<accession>A0A382S3J9</accession>
<organism evidence="2">
    <name type="scientific">marine metagenome</name>
    <dbReference type="NCBI Taxonomy" id="408172"/>
    <lineage>
        <taxon>unclassified sequences</taxon>
        <taxon>metagenomes</taxon>
        <taxon>ecological metagenomes</taxon>
    </lineage>
</organism>
<feature type="region of interest" description="Disordered" evidence="1">
    <location>
        <begin position="87"/>
        <end position="115"/>
    </location>
</feature>
<sequence>MKKTNELTSAIGPNGKQITAMLVRPPKTRSDTKFPSRLAAVHDSRANPIRGLWFRLPHGPWVAQFTTPAGPTKVKLDANTLAQAKAEHQRLKVQSREGTLPSLGRAPGFSDYANS</sequence>
<reference evidence="2" key="1">
    <citation type="submission" date="2018-05" db="EMBL/GenBank/DDBJ databases">
        <authorList>
            <person name="Lanie J.A."/>
            <person name="Ng W.-L."/>
            <person name="Kazmierczak K.M."/>
            <person name="Andrzejewski T.M."/>
            <person name="Davidsen T.M."/>
            <person name="Wayne K.J."/>
            <person name="Tettelin H."/>
            <person name="Glass J.I."/>
            <person name="Rusch D."/>
            <person name="Podicherti R."/>
            <person name="Tsui H.-C.T."/>
            <person name="Winkler M.E."/>
        </authorList>
    </citation>
    <scope>NUCLEOTIDE SEQUENCE</scope>
</reference>
<name>A0A382S3J9_9ZZZZ</name>
<evidence type="ECO:0000313" key="2">
    <source>
        <dbReference type="EMBL" id="SVD04370.1"/>
    </source>
</evidence>
<feature type="non-terminal residue" evidence="2">
    <location>
        <position position="115"/>
    </location>
</feature>
<evidence type="ECO:0000256" key="1">
    <source>
        <dbReference type="SAM" id="MobiDB-lite"/>
    </source>
</evidence>
<gene>
    <name evidence="2" type="ORF">METZ01_LOCUS357224</name>
</gene>
<proteinExistence type="predicted"/>
<protein>
    <submittedName>
        <fullName evidence="2">Uncharacterized protein</fullName>
    </submittedName>
</protein>
<dbReference type="AlphaFoldDB" id="A0A382S3J9"/>